<keyword evidence="4 6" id="KW-1133">Transmembrane helix</keyword>
<evidence type="ECO:0000256" key="1">
    <source>
        <dbReference type="ARBA" id="ARBA00004651"/>
    </source>
</evidence>
<feature type="domain" description="Type II secretion system protein GspF" evidence="7">
    <location>
        <begin position="108"/>
        <end position="234"/>
    </location>
</feature>
<keyword evidence="5 6" id="KW-0472">Membrane</keyword>
<dbReference type="GO" id="GO:0005886">
    <property type="term" value="C:plasma membrane"/>
    <property type="evidence" value="ECO:0007669"/>
    <property type="project" value="UniProtKB-SubCell"/>
</dbReference>
<dbReference type="PANTHER" id="PTHR35007">
    <property type="entry name" value="INTEGRAL MEMBRANE PROTEIN-RELATED"/>
    <property type="match status" value="1"/>
</dbReference>
<comment type="subcellular location">
    <subcellularLocation>
        <location evidence="1">Cell membrane</location>
        <topology evidence="1">Multi-pass membrane protein</topology>
    </subcellularLocation>
</comment>
<dbReference type="AlphaFoldDB" id="A0A6J6SCV2"/>
<evidence type="ECO:0000256" key="5">
    <source>
        <dbReference type="ARBA" id="ARBA00023136"/>
    </source>
</evidence>
<evidence type="ECO:0000313" key="10">
    <source>
        <dbReference type="EMBL" id="CAB5065591.1"/>
    </source>
</evidence>
<protein>
    <submittedName>
        <fullName evidence="8">Unannotated protein</fullName>
    </submittedName>
</protein>
<keyword evidence="2" id="KW-1003">Cell membrane</keyword>
<feature type="transmembrane region" description="Helical" evidence="6">
    <location>
        <begin position="217"/>
        <end position="236"/>
    </location>
</feature>
<dbReference type="PANTHER" id="PTHR35007:SF3">
    <property type="entry name" value="POSSIBLE CONSERVED ALANINE RICH MEMBRANE PROTEIN"/>
    <property type="match status" value="1"/>
</dbReference>
<dbReference type="EMBL" id="CAFBLR010000130">
    <property type="protein sequence ID" value="CAB4880122.1"/>
    <property type="molecule type" value="Genomic_DNA"/>
</dbReference>
<evidence type="ECO:0000256" key="4">
    <source>
        <dbReference type="ARBA" id="ARBA00022989"/>
    </source>
</evidence>
<proteinExistence type="predicted"/>
<evidence type="ECO:0000313" key="8">
    <source>
        <dbReference type="EMBL" id="CAB4732731.1"/>
    </source>
</evidence>
<dbReference type="InterPro" id="IPR018076">
    <property type="entry name" value="T2SS_GspF_dom"/>
</dbReference>
<name>A0A6J6SCV2_9ZZZZ</name>
<sequence>MVAVLRGAPLAAVLGAVAGLGVFVLLAGVLGRTVLRPGLLLVGLSGRVDRAALRLSLGLALGTPVLLLTRWPVAAAFAAGLGTWLPSRRSRSRRSTEEIARVEAIATWTEQLRDTLGASSGLQTALVATASLAPVVLAPAVEHLAARLEYERTSDALRKFAADVAHPVADFVVAALLVAAEREARDLGGLLGQLASTAREEARLRSRIWVGRARTRTSVRVIALIVPLMIAAVMLLDRHYLDPYNTAAGQAVLLVVGSVFAGSLVGMERMGRIRMPQRFVGRPIAPERAR</sequence>
<evidence type="ECO:0000256" key="2">
    <source>
        <dbReference type="ARBA" id="ARBA00022475"/>
    </source>
</evidence>
<feature type="transmembrane region" description="Helical" evidence="6">
    <location>
        <begin position="248"/>
        <end position="267"/>
    </location>
</feature>
<gene>
    <name evidence="8" type="ORF">UFOPK2602_02439</name>
    <name evidence="9" type="ORF">UFOPK3417_01291</name>
    <name evidence="10" type="ORF">UFOPK4306_01620</name>
</gene>
<dbReference type="EMBL" id="CAFBQP010000063">
    <property type="protein sequence ID" value="CAB5065591.1"/>
    <property type="molecule type" value="Genomic_DNA"/>
</dbReference>
<dbReference type="EMBL" id="CAEZXX010000264">
    <property type="protein sequence ID" value="CAB4732731.1"/>
    <property type="molecule type" value="Genomic_DNA"/>
</dbReference>
<accession>A0A6J6SCV2</accession>
<reference evidence="8" key="1">
    <citation type="submission" date="2020-05" db="EMBL/GenBank/DDBJ databases">
        <authorList>
            <person name="Chiriac C."/>
            <person name="Salcher M."/>
            <person name="Ghai R."/>
            <person name="Kavagutti S V."/>
        </authorList>
    </citation>
    <scope>NUCLEOTIDE SEQUENCE</scope>
</reference>
<keyword evidence="3 6" id="KW-0812">Transmembrane</keyword>
<evidence type="ECO:0000256" key="3">
    <source>
        <dbReference type="ARBA" id="ARBA00022692"/>
    </source>
</evidence>
<evidence type="ECO:0000256" key="6">
    <source>
        <dbReference type="SAM" id="Phobius"/>
    </source>
</evidence>
<dbReference type="Pfam" id="PF00482">
    <property type="entry name" value="T2SSF"/>
    <property type="match status" value="1"/>
</dbReference>
<feature type="transmembrane region" description="Helical" evidence="6">
    <location>
        <begin position="55"/>
        <end position="85"/>
    </location>
</feature>
<organism evidence="8">
    <name type="scientific">freshwater metagenome</name>
    <dbReference type="NCBI Taxonomy" id="449393"/>
    <lineage>
        <taxon>unclassified sequences</taxon>
        <taxon>metagenomes</taxon>
        <taxon>ecological metagenomes</taxon>
    </lineage>
</organism>
<evidence type="ECO:0000313" key="9">
    <source>
        <dbReference type="EMBL" id="CAB4880122.1"/>
    </source>
</evidence>
<evidence type="ECO:0000259" key="7">
    <source>
        <dbReference type="Pfam" id="PF00482"/>
    </source>
</evidence>